<evidence type="ECO:0000256" key="1">
    <source>
        <dbReference type="SAM" id="MobiDB-lite"/>
    </source>
</evidence>
<organism evidence="3 4">
    <name type="scientific">Candidatus Segetimicrobium genomatis</name>
    <dbReference type="NCBI Taxonomy" id="2569760"/>
    <lineage>
        <taxon>Bacteria</taxon>
        <taxon>Bacillati</taxon>
        <taxon>Candidatus Sysuimicrobiota</taxon>
        <taxon>Candidatus Sysuimicrobiia</taxon>
        <taxon>Candidatus Sysuimicrobiales</taxon>
        <taxon>Candidatus Segetimicrobiaceae</taxon>
        <taxon>Candidatus Segetimicrobium</taxon>
    </lineage>
</organism>
<proteinExistence type="predicted"/>
<feature type="region of interest" description="Disordered" evidence="1">
    <location>
        <begin position="1"/>
        <end position="30"/>
    </location>
</feature>
<feature type="region of interest" description="Disordered" evidence="1">
    <location>
        <begin position="197"/>
        <end position="226"/>
    </location>
</feature>
<feature type="domain" description="PASTA" evidence="2">
    <location>
        <begin position="65"/>
        <end position="131"/>
    </location>
</feature>
<dbReference type="InterPro" id="IPR005543">
    <property type="entry name" value="PASTA_dom"/>
</dbReference>
<dbReference type="SMART" id="SM00740">
    <property type="entry name" value="PASTA"/>
    <property type="match status" value="2"/>
</dbReference>
<dbReference type="AlphaFoldDB" id="A0A537LM27"/>
<dbReference type="Proteomes" id="UP000320393">
    <property type="component" value="Unassembled WGS sequence"/>
</dbReference>
<dbReference type="Gene3D" id="3.30.10.20">
    <property type="match status" value="2"/>
</dbReference>
<feature type="compositionally biased region" description="Low complexity" evidence="1">
    <location>
        <begin position="197"/>
        <end position="206"/>
    </location>
</feature>
<accession>A0A537LM27</accession>
<protein>
    <submittedName>
        <fullName evidence="3">PASTA domain-containing protein</fullName>
    </submittedName>
</protein>
<gene>
    <name evidence="3" type="ORF">E6H02_09380</name>
</gene>
<sequence length="226" mass="23156">MPPEEPTLPAPAAPPPLRGDPPIRPAPRMGWGPAGRGRRMWIAVAAIAAASLVPAAVAERRAWLGAHPRVPNLIGKSLAEAGPLVVPLHFGLIVNGTRPDPAAPPGTILAQNPPAGRRVLARSIIQLKVSQGSGVVPLLRGAPVHEAAERLEAIGLRLGRVHYIEDDAQAGTVLEQFTPPGWQLGANDSVDVLVSQGPTVGAAGPGPEAGPSPPAIAVPSTRIHSG</sequence>
<feature type="compositionally biased region" description="Pro residues" evidence="1">
    <location>
        <begin position="1"/>
        <end position="25"/>
    </location>
</feature>
<dbReference type="EMBL" id="VBAM01000367">
    <property type="protein sequence ID" value="TMJ09010.1"/>
    <property type="molecule type" value="Genomic_DNA"/>
</dbReference>
<dbReference type="CDD" id="cd06577">
    <property type="entry name" value="PASTA_pknB"/>
    <property type="match status" value="2"/>
</dbReference>
<dbReference type="Pfam" id="PF03793">
    <property type="entry name" value="PASTA"/>
    <property type="match status" value="2"/>
</dbReference>
<reference evidence="3 4" key="1">
    <citation type="journal article" date="2019" name="Nat. Microbiol.">
        <title>Mediterranean grassland soil C-N compound turnover is dependent on rainfall and depth, and is mediated by genomically divergent microorganisms.</title>
        <authorList>
            <person name="Diamond S."/>
            <person name="Andeer P.F."/>
            <person name="Li Z."/>
            <person name="Crits-Christoph A."/>
            <person name="Burstein D."/>
            <person name="Anantharaman K."/>
            <person name="Lane K.R."/>
            <person name="Thomas B.C."/>
            <person name="Pan C."/>
            <person name="Northen T.R."/>
            <person name="Banfield J.F."/>
        </authorList>
    </citation>
    <scope>NUCLEOTIDE SEQUENCE [LARGE SCALE GENOMIC DNA]</scope>
    <source>
        <strain evidence="3">NP_5</strain>
    </source>
</reference>
<evidence type="ECO:0000313" key="3">
    <source>
        <dbReference type="EMBL" id="TMJ09010.1"/>
    </source>
</evidence>
<dbReference type="PROSITE" id="PS51178">
    <property type="entry name" value="PASTA"/>
    <property type="match status" value="1"/>
</dbReference>
<evidence type="ECO:0000313" key="4">
    <source>
        <dbReference type="Proteomes" id="UP000320393"/>
    </source>
</evidence>
<comment type="caution">
    <text evidence="3">The sequence shown here is derived from an EMBL/GenBank/DDBJ whole genome shotgun (WGS) entry which is preliminary data.</text>
</comment>
<evidence type="ECO:0000259" key="2">
    <source>
        <dbReference type="PROSITE" id="PS51178"/>
    </source>
</evidence>
<name>A0A537LM27_9BACT</name>